<gene>
    <name evidence="1" type="ORF">P3G67_03810</name>
</gene>
<accession>A0ABT5ZEV8</accession>
<name>A0ABT5ZEV8_9ACTN</name>
<sequence length="91" mass="10218">MRTFIAYHEAVSASEFIELAVGIVPELWLGQDNESPEERAARHDAARDILADDPELFDRVTRLVPELITSRALPKVVSLHRRIQRAEVAAA</sequence>
<dbReference type="EMBL" id="JARJBC010000002">
    <property type="protein sequence ID" value="MDF3288363.1"/>
    <property type="molecule type" value="Genomic_DNA"/>
</dbReference>
<reference evidence="1 2" key="1">
    <citation type="submission" date="2023-03" db="EMBL/GenBank/DDBJ databases">
        <title>Draft genome sequence of Streptomyces sp. RB6PN23 isolated from peat swamp forest in Thailand.</title>
        <authorList>
            <person name="Klaysubun C."/>
            <person name="Duangmal K."/>
        </authorList>
    </citation>
    <scope>NUCLEOTIDE SEQUENCE [LARGE SCALE GENOMIC DNA]</scope>
    <source>
        <strain evidence="1 2">RB6PN23</strain>
    </source>
</reference>
<protein>
    <submittedName>
        <fullName evidence="1">Uncharacterized protein</fullName>
    </submittedName>
</protein>
<evidence type="ECO:0000313" key="1">
    <source>
        <dbReference type="EMBL" id="MDF3288363.1"/>
    </source>
</evidence>
<organism evidence="1 2">
    <name type="scientific">Streptomyces silvisoli</name>
    <dbReference type="NCBI Taxonomy" id="3034235"/>
    <lineage>
        <taxon>Bacteria</taxon>
        <taxon>Bacillati</taxon>
        <taxon>Actinomycetota</taxon>
        <taxon>Actinomycetes</taxon>
        <taxon>Kitasatosporales</taxon>
        <taxon>Streptomycetaceae</taxon>
        <taxon>Streptomyces</taxon>
    </lineage>
</organism>
<comment type="caution">
    <text evidence="1">The sequence shown here is derived from an EMBL/GenBank/DDBJ whole genome shotgun (WGS) entry which is preliminary data.</text>
</comment>
<dbReference type="Proteomes" id="UP001216579">
    <property type="component" value="Unassembled WGS sequence"/>
</dbReference>
<evidence type="ECO:0000313" key="2">
    <source>
        <dbReference type="Proteomes" id="UP001216579"/>
    </source>
</evidence>
<proteinExistence type="predicted"/>
<dbReference type="RefSeq" id="WP_276092170.1">
    <property type="nucleotide sequence ID" value="NZ_JARJBC010000002.1"/>
</dbReference>
<keyword evidence="2" id="KW-1185">Reference proteome</keyword>